<keyword evidence="2" id="KW-0240">DNA-directed RNA polymerase</keyword>
<dbReference type="CDD" id="cd06926">
    <property type="entry name" value="RNAP_II_RPB11"/>
    <property type="match status" value="1"/>
</dbReference>
<accession>A0A3N4KWS0</accession>
<dbReference type="GO" id="GO:0046983">
    <property type="term" value="F:protein dimerization activity"/>
    <property type="evidence" value="ECO:0007669"/>
    <property type="project" value="InterPro"/>
</dbReference>
<dbReference type="EMBL" id="ML119115">
    <property type="protein sequence ID" value="RPB14994.1"/>
    <property type="molecule type" value="Genomic_DNA"/>
</dbReference>
<dbReference type="PANTHER" id="PTHR13946:SF16">
    <property type="entry name" value="DNA-DIRECTED RNA POLYMERASE II SUBUNIT RPB11"/>
    <property type="match status" value="1"/>
</dbReference>
<gene>
    <name evidence="7" type="ORF">P167DRAFT_469983</name>
</gene>
<dbReference type="InterPro" id="IPR008193">
    <property type="entry name" value="RNA_pol_Rpb11_13-16kDa_CS"/>
</dbReference>
<dbReference type="InterPro" id="IPR036603">
    <property type="entry name" value="RBP11-like"/>
</dbReference>
<evidence type="ECO:0000256" key="5">
    <source>
        <dbReference type="ARBA" id="ARBA00025751"/>
    </source>
</evidence>
<comment type="similarity">
    <text evidence="5">Belongs to the archaeal Rpo11/eukaryotic RPB11/RPC19 RNA polymerase subunit family.</text>
</comment>
<organism evidence="7 8">
    <name type="scientific">Morchella conica CCBAS932</name>
    <dbReference type="NCBI Taxonomy" id="1392247"/>
    <lineage>
        <taxon>Eukaryota</taxon>
        <taxon>Fungi</taxon>
        <taxon>Dikarya</taxon>
        <taxon>Ascomycota</taxon>
        <taxon>Pezizomycotina</taxon>
        <taxon>Pezizomycetes</taxon>
        <taxon>Pezizales</taxon>
        <taxon>Morchellaceae</taxon>
        <taxon>Morchella</taxon>
    </lineage>
</organism>
<reference evidence="7 8" key="1">
    <citation type="journal article" date="2018" name="Nat. Ecol. Evol.">
        <title>Pezizomycetes genomes reveal the molecular basis of ectomycorrhizal truffle lifestyle.</title>
        <authorList>
            <person name="Murat C."/>
            <person name="Payen T."/>
            <person name="Noel B."/>
            <person name="Kuo A."/>
            <person name="Morin E."/>
            <person name="Chen J."/>
            <person name="Kohler A."/>
            <person name="Krizsan K."/>
            <person name="Balestrini R."/>
            <person name="Da Silva C."/>
            <person name="Montanini B."/>
            <person name="Hainaut M."/>
            <person name="Levati E."/>
            <person name="Barry K.W."/>
            <person name="Belfiori B."/>
            <person name="Cichocki N."/>
            <person name="Clum A."/>
            <person name="Dockter R.B."/>
            <person name="Fauchery L."/>
            <person name="Guy J."/>
            <person name="Iotti M."/>
            <person name="Le Tacon F."/>
            <person name="Lindquist E.A."/>
            <person name="Lipzen A."/>
            <person name="Malagnac F."/>
            <person name="Mello A."/>
            <person name="Molinier V."/>
            <person name="Miyauchi S."/>
            <person name="Poulain J."/>
            <person name="Riccioni C."/>
            <person name="Rubini A."/>
            <person name="Sitrit Y."/>
            <person name="Splivallo R."/>
            <person name="Traeger S."/>
            <person name="Wang M."/>
            <person name="Zifcakova L."/>
            <person name="Wipf D."/>
            <person name="Zambonelli A."/>
            <person name="Paolocci F."/>
            <person name="Nowrousian M."/>
            <person name="Ottonello S."/>
            <person name="Baldrian P."/>
            <person name="Spatafora J.W."/>
            <person name="Henrissat B."/>
            <person name="Nagy L.G."/>
            <person name="Aury J.M."/>
            <person name="Wincker P."/>
            <person name="Grigoriev I.V."/>
            <person name="Bonfante P."/>
            <person name="Martin F.M."/>
        </authorList>
    </citation>
    <scope>NUCLEOTIDE SEQUENCE [LARGE SCALE GENOMIC DNA]</scope>
    <source>
        <strain evidence="7 8">CCBAS932</strain>
    </source>
</reference>
<dbReference type="Gene3D" id="3.30.1360.10">
    <property type="entry name" value="RNA polymerase, RBP11-like subunit"/>
    <property type="match status" value="1"/>
</dbReference>
<evidence type="ECO:0000313" key="7">
    <source>
        <dbReference type="EMBL" id="RPB14994.1"/>
    </source>
</evidence>
<evidence type="ECO:0000256" key="2">
    <source>
        <dbReference type="ARBA" id="ARBA00022478"/>
    </source>
</evidence>
<dbReference type="InterPro" id="IPR009025">
    <property type="entry name" value="RBP11-like_dimer"/>
</dbReference>
<dbReference type="OrthoDB" id="10248581at2759"/>
<evidence type="ECO:0000259" key="6">
    <source>
        <dbReference type="Pfam" id="PF13656"/>
    </source>
</evidence>
<dbReference type="GO" id="GO:0006366">
    <property type="term" value="P:transcription by RNA polymerase II"/>
    <property type="evidence" value="ECO:0007669"/>
    <property type="project" value="InterPro"/>
</dbReference>
<dbReference type="InParanoid" id="A0A3N4KWS0"/>
<keyword evidence="3" id="KW-0804">Transcription</keyword>
<keyword evidence="4" id="KW-0539">Nucleus</keyword>
<evidence type="ECO:0000313" key="8">
    <source>
        <dbReference type="Proteomes" id="UP000277580"/>
    </source>
</evidence>
<dbReference type="GO" id="GO:0003677">
    <property type="term" value="F:DNA binding"/>
    <property type="evidence" value="ECO:0007669"/>
    <property type="project" value="InterPro"/>
</dbReference>
<keyword evidence="8" id="KW-1185">Reference proteome</keyword>
<comment type="subcellular location">
    <subcellularLocation>
        <location evidence="1">Nucleus</location>
    </subcellularLocation>
</comment>
<dbReference type="Proteomes" id="UP000277580">
    <property type="component" value="Unassembled WGS sequence"/>
</dbReference>
<dbReference type="Pfam" id="PF13656">
    <property type="entry name" value="RNA_pol_L_2"/>
    <property type="match status" value="1"/>
</dbReference>
<feature type="non-terminal residue" evidence="7">
    <location>
        <position position="1"/>
    </location>
</feature>
<dbReference type="GO" id="GO:0005665">
    <property type="term" value="C:RNA polymerase II, core complex"/>
    <property type="evidence" value="ECO:0007669"/>
    <property type="project" value="InterPro"/>
</dbReference>
<evidence type="ECO:0000256" key="1">
    <source>
        <dbReference type="ARBA" id="ARBA00004123"/>
    </source>
</evidence>
<dbReference type="PANTHER" id="PTHR13946">
    <property type="entry name" value="DNA-DIRECTED RNA POLYMERASE I,II,III"/>
    <property type="match status" value="1"/>
</dbReference>
<protein>
    <submittedName>
        <fullName evidence="7">RBP11-like subunits of RNA polymerase</fullName>
    </submittedName>
</protein>
<feature type="domain" description="DNA-directed RNA polymerase RBP11-like dimerisation" evidence="6">
    <location>
        <begin position="4"/>
        <end position="76"/>
    </location>
</feature>
<dbReference type="PROSITE" id="PS01154">
    <property type="entry name" value="RNA_POL_L_13KD"/>
    <property type="match status" value="1"/>
</dbReference>
<dbReference type="InterPro" id="IPR037685">
    <property type="entry name" value="RBP11"/>
</dbReference>
<dbReference type="SUPFAM" id="SSF55257">
    <property type="entry name" value="RBP11-like subunits of RNA polymerase"/>
    <property type="match status" value="1"/>
</dbReference>
<dbReference type="HAMAP" id="MF_00261">
    <property type="entry name" value="RNApol_arch_Rpo11"/>
    <property type="match status" value="1"/>
</dbReference>
<dbReference type="STRING" id="1392247.A0A3N4KWS0"/>
<sequence>PNTAIFTFAREDHTLGNLLTSALLDTDHVVFAAYKVPHPLFPTFTLRISTDATIGPKEALTTACKRVIEDLSSLSKKLTREWELTKLA</sequence>
<evidence type="ECO:0000256" key="3">
    <source>
        <dbReference type="ARBA" id="ARBA00023163"/>
    </source>
</evidence>
<dbReference type="AlphaFoldDB" id="A0A3N4KWS0"/>
<proteinExistence type="inferred from homology"/>
<dbReference type="GO" id="GO:0003899">
    <property type="term" value="F:DNA-directed RNA polymerase activity"/>
    <property type="evidence" value="ECO:0007669"/>
    <property type="project" value="InterPro"/>
</dbReference>
<dbReference type="InterPro" id="IPR022905">
    <property type="entry name" value="Rpo11-like"/>
</dbReference>
<name>A0A3N4KWS0_9PEZI</name>
<feature type="non-terminal residue" evidence="7">
    <location>
        <position position="88"/>
    </location>
</feature>
<evidence type="ECO:0000256" key="4">
    <source>
        <dbReference type="ARBA" id="ARBA00023242"/>
    </source>
</evidence>